<feature type="transmembrane region" description="Helical" evidence="8">
    <location>
        <begin position="144"/>
        <end position="166"/>
    </location>
</feature>
<evidence type="ECO:0000256" key="5">
    <source>
        <dbReference type="ARBA" id="ARBA00022692"/>
    </source>
</evidence>
<feature type="region of interest" description="Disordered" evidence="9">
    <location>
        <begin position="200"/>
        <end position="227"/>
    </location>
</feature>
<proteinExistence type="inferred from homology"/>
<dbReference type="EMBL" id="AP027729">
    <property type="protein sequence ID" value="BDZ42371.1"/>
    <property type="molecule type" value="Genomic_DNA"/>
</dbReference>
<dbReference type="Pfam" id="PF03824">
    <property type="entry name" value="NicO"/>
    <property type="match status" value="1"/>
</dbReference>
<evidence type="ECO:0000256" key="9">
    <source>
        <dbReference type="SAM" id="MobiDB-lite"/>
    </source>
</evidence>
<feature type="transmembrane region" description="Helical" evidence="8">
    <location>
        <begin position="29"/>
        <end position="50"/>
    </location>
</feature>
<comment type="caution">
    <text evidence="8">Lacks conserved residue(s) required for the propagation of feature annotation.</text>
</comment>
<accession>A0ABN6XBX0</accession>
<comment type="subcellular location">
    <subcellularLocation>
        <location evidence="8">Cell membrane</location>
        <topology evidence="8">Multi-pass membrane protein</topology>
    </subcellularLocation>
    <subcellularLocation>
        <location evidence="1">Endomembrane system</location>
        <topology evidence="1">Multi-pass membrane protein</topology>
    </subcellularLocation>
</comment>
<dbReference type="PANTHER" id="PTHR31611:SF0">
    <property type="entry name" value="HIGH-AFFINITY NICKEL TRANSPORT PROTEIN NIC1"/>
    <property type="match status" value="1"/>
</dbReference>
<evidence type="ECO:0000313" key="11">
    <source>
        <dbReference type="Proteomes" id="UP001321475"/>
    </source>
</evidence>
<keyword evidence="4" id="KW-0533">Nickel</keyword>
<dbReference type="InterPro" id="IPR011541">
    <property type="entry name" value="Ni/Co_transpt_high_affinity"/>
</dbReference>
<dbReference type="PANTHER" id="PTHR31611">
    <property type="entry name" value="HIGH-AFFINITY NICKEL TRANSPORT PROTEIN NIC1"/>
    <property type="match status" value="1"/>
</dbReference>
<evidence type="ECO:0000256" key="1">
    <source>
        <dbReference type="ARBA" id="ARBA00004127"/>
    </source>
</evidence>
<dbReference type="RefSeq" id="WP_286216873.1">
    <property type="nucleotide sequence ID" value="NZ_AP027729.1"/>
</dbReference>
<reference evidence="11" key="1">
    <citation type="journal article" date="2019" name="Int. J. Syst. Evol. Microbiol.">
        <title>The Global Catalogue of Microorganisms (GCM) 10K type strain sequencing project: providing services to taxonomists for standard genome sequencing and annotation.</title>
        <authorList>
            <consortium name="The Broad Institute Genomics Platform"/>
            <consortium name="The Broad Institute Genome Sequencing Center for Infectious Disease"/>
            <person name="Wu L."/>
            <person name="Ma J."/>
        </authorList>
    </citation>
    <scope>NUCLEOTIDE SEQUENCE [LARGE SCALE GENOMIC DNA]</scope>
    <source>
        <strain evidence="11">NBRC 108565</strain>
    </source>
</reference>
<keyword evidence="3 8" id="KW-0813">Transport</keyword>
<evidence type="ECO:0000256" key="3">
    <source>
        <dbReference type="ARBA" id="ARBA00022448"/>
    </source>
</evidence>
<evidence type="ECO:0000256" key="4">
    <source>
        <dbReference type="ARBA" id="ARBA00022596"/>
    </source>
</evidence>
<keyword evidence="11" id="KW-1185">Reference proteome</keyword>
<protein>
    <recommendedName>
        <fullName evidence="8">Nickel/cobalt efflux system</fullName>
    </recommendedName>
</protein>
<gene>
    <name evidence="10" type="ORF">GCM10025865_16700</name>
</gene>
<comment type="similarity">
    <text evidence="2 8">Belongs to the NiCoT transporter (TC 2.A.52) family.</text>
</comment>
<sequence>MPSAPAAAPAPADPSPAPLAERRRALRRALVVVAVLHVVGWGGALVFWAIGDAGTAGAGLGLGLALTAYTLGARHAFDADHIAVIDGSARSLAARGRPAAPVGTWFSLGHSSVVVGMCAVVVASPHLGRIALGEDSAVLQMLPTIGRVAAVAALALVAGLGIAALVRMRRAAKEHDGGVGGDAPPVARSHGCCAGASPACEDPASSSGSACSWASASTPRPRSGSSS</sequence>
<evidence type="ECO:0000256" key="8">
    <source>
        <dbReference type="RuleBase" id="RU362101"/>
    </source>
</evidence>
<keyword evidence="6 8" id="KW-1133">Transmembrane helix</keyword>
<evidence type="ECO:0000313" key="10">
    <source>
        <dbReference type="EMBL" id="BDZ42371.1"/>
    </source>
</evidence>
<feature type="transmembrane region" description="Helical" evidence="8">
    <location>
        <begin position="98"/>
        <end position="124"/>
    </location>
</feature>
<keyword evidence="5 8" id="KW-0812">Transmembrane</keyword>
<evidence type="ECO:0000256" key="6">
    <source>
        <dbReference type="ARBA" id="ARBA00022989"/>
    </source>
</evidence>
<name>A0ABN6XBX0_9CELL</name>
<feature type="compositionally biased region" description="Low complexity" evidence="9">
    <location>
        <begin position="204"/>
        <end position="217"/>
    </location>
</feature>
<feature type="compositionally biased region" description="Polar residues" evidence="9">
    <location>
        <begin position="218"/>
        <end position="227"/>
    </location>
</feature>
<evidence type="ECO:0000256" key="2">
    <source>
        <dbReference type="ARBA" id="ARBA00010892"/>
    </source>
</evidence>
<keyword evidence="7 8" id="KW-0472">Membrane</keyword>
<evidence type="ECO:0000256" key="7">
    <source>
        <dbReference type="ARBA" id="ARBA00023136"/>
    </source>
</evidence>
<feature type="transmembrane region" description="Helical" evidence="8">
    <location>
        <begin position="56"/>
        <end position="77"/>
    </location>
</feature>
<dbReference type="Proteomes" id="UP001321475">
    <property type="component" value="Chromosome"/>
</dbReference>
<dbReference type="InterPro" id="IPR004688">
    <property type="entry name" value="Ni/Co_transpt"/>
</dbReference>
<organism evidence="10 11">
    <name type="scientific">Paraoerskovia sediminicola</name>
    <dbReference type="NCBI Taxonomy" id="1138587"/>
    <lineage>
        <taxon>Bacteria</taxon>
        <taxon>Bacillati</taxon>
        <taxon>Actinomycetota</taxon>
        <taxon>Actinomycetes</taxon>
        <taxon>Micrococcales</taxon>
        <taxon>Cellulomonadaceae</taxon>
        <taxon>Paraoerskovia</taxon>
    </lineage>
</organism>